<dbReference type="GO" id="GO:0004527">
    <property type="term" value="F:exonuclease activity"/>
    <property type="evidence" value="ECO:0007669"/>
    <property type="project" value="UniProtKB-KW"/>
</dbReference>
<dbReference type="PANTHER" id="PTHR32114:SF2">
    <property type="entry name" value="ABC TRANSPORTER ABCH.3"/>
    <property type="match status" value="1"/>
</dbReference>
<dbReference type="PROSITE" id="PS00675">
    <property type="entry name" value="SIGMA54_INTERACT_1"/>
    <property type="match status" value="1"/>
</dbReference>
<keyword evidence="7" id="KW-0540">Nuclease</keyword>
<name>A0A1I0GU39_9FIRM</name>
<reference evidence="8" key="1">
    <citation type="submission" date="2016-10" db="EMBL/GenBank/DDBJ databases">
        <authorList>
            <person name="Varghese N."/>
            <person name="Submissions S."/>
        </authorList>
    </citation>
    <scope>NUCLEOTIDE SEQUENCE [LARGE SCALE GENOMIC DNA]</scope>
    <source>
        <strain evidence="8">KH1P1</strain>
    </source>
</reference>
<dbReference type="InterPro" id="IPR025662">
    <property type="entry name" value="Sigma_54_int_dom_ATP-bd_1"/>
</dbReference>
<dbReference type="InterPro" id="IPR027417">
    <property type="entry name" value="P-loop_NTPase"/>
</dbReference>
<dbReference type="GO" id="GO:0006302">
    <property type="term" value="P:double-strand break repair"/>
    <property type="evidence" value="ECO:0007669"/>
    <property type="project" value="InterPro"/>
</dbReference>
<dbReference type="AlphaFoldDB" id="A0A1I0GU39"/>
<dbReference type="Gene3D" id="3.40.50.300">
    <property type="entry name" value="P-loop containing nucleotide triphosphate hydrolases"/>
    <property type="match status" value="2"/>
</dbReference>
<evidence type="ECO:0000256" key="4">
    <source>
        <dbReference type="SAM" id="Coils"/>
    </source>
</evidence>
<evidence type="ECO:0000256" key="1">
    <source>
        <dbReference type="ARBA" id="ARBA00006930"/>
    </source>
</evidence>
<gene>
    <name evidence="7" type="ORF">SAMN04487771_103813</name>
</gene>
<dbReference type="EMBL" id="FOIL01000038">
    <property type="protein sequence ID" value="SET74621.1"/>
    <property type="molecule type" value="Genomic_DNA"/>
</dbReference>
<feature type="region of interest" description="Disordered" evidence="5">
    <location>
        <begin position="400"/>
        <end position="421"/>
    </location>
</feature>
<dbReference type="Proteomes" id="UP000199820">
    <property type="component" value="Unassembled WGS sequence"/>
</dbReference>
<feature type="coiled-coil region" evidence="4">
    <location>
        <begin position="604"/>
        <end position="674"/>
    </location>
</feature>
<feature type="domain" description="Rad50/SbcC-type AAA" evidence="6">
    <location>
        <begin position="5"/>
        <end position="217"/>
    </location>
</feature>
<evidence type="ECO:0000313" key="7">
    <source>
        <dbReference type="EMBL" id="SET74621.1"/>
    </source>
</evidence>
<evidence type="ECO:0000256" key="5">
    <source>
        <dbReference type="SAM" id="MobiDB-lite"/>
    </source>
</evidence>
<evidence type="ECO:0000256" key="3">
    <source>
        <dbReference type="ARBA" id="ARBA00013368"/>
    </source>
</evidence>
<dbReference type="SUPFAM" id="SSF52540">
    <property type="entry name" value="P-loop containing nucleoside triphosphate hydrolases"/>
    <property type="match status" value="1"/>
</dbReference>
<organism evidence="7 8">
    <name type="scientific">[Clostridium] aminophilum</name>
    <dbReference type="NCBI Taxonomy" id="1526"/>
    <lineage>
        <taxon>Bacteria</taxon>
        <taxon>Bacillati</taxon>
        <taxon>Bacillota</taxon>
        <taxon>Clostridia</taxon>
        <taxon>Lachnospirales</taxon>
        <taxon>Lachnospiraceae</taxon>
    </lineage>
</organism>
<feature type="coiled-coil region" evidence="4">
    <location>
        <begin position="740"/>
        <end position="851"/>
    </location>
</feature>
<dbReference type="Pfam" id="PF13476">
    <property type="entry name" value="AAA_23"/>
    <property type="match status" value="1"/>
</dbReference>
<comment type="similarity">
    <text evidence="1">Belongs to the SMC family. SbcC subfamily.</text>
</comment>
<evidence type="ECO:0000256" key="2">
    <source>
        <dbReference type="ARBA" id="ARBA00011322"/>
    </source>
</evidence>
<dbReference type="GO" id="GO:0016887">
    <property type="term" value="F:ATP hydrolysis activity"/>
    <property type="evidence" value="ECO:0007669"/>
    <property type="project" value="InterPro"/>
</dbReference>
<dbReference type="PANTHER" id="PTHR32114">
    <property type="entry name" value="ABC TRANSPORTER ABCH.3"/>
    <property type="match status" value="1"/>
</dbReference>
<dbReference type="RefSeq" id="WP_074649996.1">
    <property type="nucleotide sequence ID" value="NZ_FOIL01000038.1"/>
</dbReference>
<comment type="subunit">
    <text evidence="2">Heterodimer of SbcC and SbcD.</text>
</comment>
<proteinExistence type="inferred from homology"/>
<protein>
    <recommendedName>
        <fullName evidence="3">Nuclease SbcCD subunit C</fullName>
    </recommendedName>
</protein>
<sequence length="1092" mass="122934">MKPIKLIMSAFGPYAGETEPIDFTEFEEKSLFLISGDTGAGKTTIFDAIIYALYGDTSGTYRGVKNLRSEYAKEGVKSYVDFYFSHQGKDYHIRREPSYERINRNGRITEEPEKVTFYYPDGSSVEGSRNVDGLKNDLGIVRELLHIDKEQFKQIAMIAQGEFWSLLNSKTDDRTKILRTIFRTSGYNTMEYKLKDRQDESKERKTKIENSIIQYFHDVKAGTEDEPGETLAEALTEIRIGTRTETQTETQTDTLAETLKKLQERAEKSGSVHNLNEMTEVIRKLIKLDEERSLVAISQQNEAEKVLNVSRAELATAETNNGFLQKRDALKSKEAELSGRKEAIDQKEAVLGRQKLASREGNPVYQSWKEKADAVQSLEQQAEEKRKAVKAASEKAEASAKALAEAEKDRPEGDALRTKAEKIRNEEEKYQRRDILAGEIAVLKSAAAGFGEKETELSERERALKEKILQLQDKQKDLREAPEKLTKAKSEGEKLEALRSDIREILEQKIPAWEEKQKDRSEKQNAFSKAFAEFEEASKKRLEAEKILDCCRAGILAQSLLDGKPCPVCGSIHHPEPAVMPEKAVTEDAFKKLKLDEEKKQKKKNDANAAAEAANSALLQYEELLRTEMCKCLENPILGEESCVCGMENLRAKIEQAEALLGEKMEENQKEQTRLMKACSELTMAETELANARESETEALTRDRDLFAQTKQENERALAAGEAEFRTLTDLSFENWETAASELQKAQDKAKEILDRIEGAGQLKKTADENYAAEQASLRTMEENLEKERTEAKARREALEEMIRKTGFSAPEEMLDLVRTEEELTASEKEIADYRQEVLLNRQQLADAEEAAKGRSFIDVEALKERCLEQEKIVTGKRSIANEIANRLQNNREKLERIEGQKPELEKARSEYAVCTKLYNLVKGTTGNGKITLEQFIQAAGFDGIIAAANRRLLPMSDGQFELFRQDKLGKRSNTFLDLSVHDNHTGHDRPVGSLSGGESFKASLSLALGLSDTVSMSSGGVQMDALFIDEGFGTLDKTSIENAMEILINLSGANKLVGVISHREELMENIPQQIRVRKGKDGSHIEMDRGV</sequence>
<keyword evidence="7" id="KW-0269">Exonuclease</keyword>
<evidence type="ECO:0000259" key="6">
    <source>
        <dbReference type="Pfam" id="PF13476"/>
    </source>
</evidence>
<accession>A0A1I0GU39</accession>
<dbReference type="OrthoDB" id="9795626at2"/>
<keyword evidence="7" id="KW-0378">Hydrolase</keyword>
<keyword evidence="8" id="KW-1185">Reference proteome</keyword>
<dbReference type="Pfam" id="PF13558">
    <property type="entry name" value="SbcC_Walker_B"/>
    <property type="match status" value="1"/>
</dbReference>
<dbReference type="InterPro" id="IPR038729">
    <property type="entry name" value="Rad50/SbcC_AAA"/>
</dbReference>
<feature type="coiled-coil region" evidence="4">
    <location>
        <begin position="878"/>
        <end position="908"/>
    </location>
</feature>
<evidence type="ECO:0000313" key="8">
    <source>
        <dbReference type="Proteomes" id="UP000199820"/>
    </source>
</evidence>
<keyword evidence="4" id="KW-0175">Coiled coil</keyword>